<organism evidence="1 2">
    <name type="scientific">Coniochaeta ligniaria NRRL 30616</name>
    <dbReference type="NCBI Taxonomy" id="1408157"/>
    <lineage>
        <taxon>Eukaryota</taxon>
        <taxon>Fungi</taxon>
        <taxon>Dikarya</taxon>
        <taxon>Ascomycota</taxon>
        <taxon>Pezizomycotina</taxon>
        <taxon>Sordariomycetes</taxon>
        <taxon>Sordariomycetidae</taxon>
        <taxon>Coniochaetales</taxon>
        <taxon>Coniochaetaceae</taxon>
        <taxon>Coniochaeta</taxon>
    </lineage>
</organism>
<keyword evidence="2" id="KW-1185">Reference proteome</keyword>
<dbReference type="Pfam" id="PF20174">
    <property type="entry name" value="DUF6540"/>
    <property type="match status" value="1"/>
</dbReference>
<dbReference type="AlphaFoldDB" id="A0A1J7IHW0"/>
<dbReference type="Proteomes" id="UP000182658">
    <property type="component" value="Unassembled WGS sequence"/>
</dbReference>
<sequence length="160" mass="18122">MSPVQSTITTHGEDADAHPRCPVFLAAFWLHEDKEHHAISVRTSTAERGWHIFHINGWMGAPLNFEVKRNEEHPLLSISCLYIQQIGWVSRGNLDKIEPVCRAIRPTERLWDGTQDIIAARSNPDWVADAIEELRVALIIEPLGVEDNGGRVRLLSPMYP</sequence>
<dbReference type="InParanoid" id="A0A1J7IHW0"/>
<reference evidence="1 2" key="1">
    <citation type="submission" date="2016-10" db="EMBL/GenBank/DDBJ databases">
        <title>Draft genome sequence of Coniochaeta ligniaria NRRL30616, a lignocellulolytic fungus for bioabatement of inhibitors in plant biomass hydrolysates.</title>
        <authorList>
            <consortium name="DOE Joint Genome Institute"/>
            <person name="Jimenez D.J."/>
            <person name="Hector R.E."/>
            <person name="Riley R."/>
            <person name="Sun H."/>
            <person name="Grigoriev I.V."/>
            <person name="Van Elsas J.D."/>
            <person name="Nichols N.N."/>
        </authorList>
    </citation>
    <scope>NUCLEOTIDE SEQUENCE [LARGE SCALE GENOMIC DNA]</scope>
    <source>
        <strain evidence="1 2">NRRL 30616</strain>
    </source>
</reference>
<name>A0A1J7IHW0_9PEZI</name>
<evidence type="ECO:0000313" key="2">
    <source>
        <dbReference type="Proteomes" id="UP000182658"/>
    </source>
</evidence>
<dbReference type="EMBL" id="KV875100">
    <property type="protein sequence ID" value="OIW27038.1"/>
    <property type="molecule type" value="Genomic_DNA"/>
</dbReference>
<proteinExistence type="predicted"/>
<evidence type="ECO:0000313" key="1">
    <source>
        <dbReference type="EMBL" id="OIW27038.1"/>
    </source>
</evidence>
<gene>
    <name evidence="1" type="ORF">CONLIGDRAFT_647157</name>
</gene>
<accession>A0A1J7IHW0</accession>
<protein>
    <submittedName>
        <fullName evidence="1">Uncharacterized protein</fullName>
    </submittedName>
</protein>
<dbReference type="InterPro" id="IPR046670">
    <property type="entry name" value="DUF6540"/>
</dbReference>